<dbReference type="InterPro" id="IPR011009">
    <property type="entry name" value="Kinase-like_dom_sf"/>
</dbReference>
<sequence>MNFELGLVTPQNILRVDTRVIAAKLPTVRSSDVLDLLQSEADRSSGEHEAARDYRKRCIKCLCEAAKRYQILPPSLFVHHIEREDTQWPLRGGGFADIWKGKAKDDGRPLCLKVLRMFGESDQGSRKKKLAEFCHEGLLWKQLKHANILPFLGVNTELFAPALCLVLPWMEKGDILTYLKHHPTHDKLKSLREIATGMEYLHAHEPTVVHGDIRGANILVTDDLTCVVADFGLSIAVESDALPTSSGSGIRGSIRWLAPEAISGDREGRARPARDVYAFGCTVLEILTLRPPFSNQSTDAGVILAVVSGGRPQRPQNCPEELWNLIQHCWAHLPQARPKAEDIVTRLQELSISAFNFPLTPTPAPVPIPLPVREHLVAQDLLELGSTFHEDLTLSPWHSRDRDLSADGFAVEPVSSLPTEPFLLPGMIPSTHSRMTTPTPEVRTRIQPPLDTFTPEARLKELWSTPPRCRQADTTGHSSDSTKAKRTLGSDILNISSRKRSKASRGCGNGIDGGERAMPVTGGPSTRSRARRRLNENENVVENVGRASLAPGHEEAKEWNEVQEALFRRYYWIERHKRCRHLNSNDHIPRASTANNVLFRLYYARSTTLMTYCDTIRPPLIDGSSLLDMEHRMPSSSRSSGHEEHSSGCLMPMKGARLVSVAFDYTLNPSDDGSNSSTPCASLGEAEVRAKCVFRVNEKPRVHSGATIPVQAPSPI</sequence>
<evidence type="ECO:0000259" key="2">
    <source>
        <dbReference type="PROSITE" id="PS50011"/>
    </source>
</evidence>
<dbReference type="PROSITE" id="PS00109">
    <property type="entry name" value="PROTEIN_KINASE_TYR"/>
    <property type="match status" value="1"/>
</dbReference>
<evidence type="ECO:0000313" key="3">
    <source>
        <dbReference type="EMBL" id="KAL0577763.1"/>
    </source>
</evidence>
<feature type="compositionally biased region" description="Polar residues" evidence="1">
    <location>
        <begin position="430"/>
        <end position="439"/>
    </location>
</feature>
<dbReference type="InterPro" id="IPR008266">
    <property type="entry name" value="Tyr_kinase_AS"/>
</dbReference>
<feature type="region of interest" description="Disordered" evidence="1">
    <location>
        <begin position="422"/>
        <end position="447"/>
    </location>
</feature>
<dbReference type="InterPro" id="IPR051681">
    <property type="entry name" value="Ser/Thr_Kinases-Pseudokinases"/>
</dbReference>
<dbReference type="PROSITE" id="PS50011">
    <property type="entry name" value="PROTEIN_KINASE_DOM"/>
    <property type="match status" value="1"/>
</dbReference>
<dbReference type="InterPro" id="IPR001245">
    <property type="entry name" value="Ser-Thr/Tyr_kinase_cat_dom"/>
</dbReference>
<dbReference type="PRINTS" id="PR00109">
    <property type="entry name" value="TYRKINASE"/>
</dbReference>
<dbReference type="Proteomes" id="UP001465976">
    <property type="component" value="Unassembled WGS sequence"/>
</dbReference>
<keyword evidence="4" id="KW-1185">Reference proteome</keyword>
<protein>
    <recommendedName>
        <fullName evidence="2">Protein kinase domain-containing protein</fullName>
    </recommendedName>
</protein>
<accession>A0ABR3FQN6</accession>
<dbReference type="InterPro" id="IPR000719">
    <property type="entry name" value="Prot_kinase_dom"/>
</dbReference>
<feature type="region of interest" description="Disordered" evidence="1">
    <location>
        <begin position="497"/>
        <end position="530"/>
    </location>
</feature>
<feature type="domain" description="Protein kinase" evidence="2">
    <location>
        <begin position="84"/>
        <end position="350"/>
    </location>
</feature>
<dbReference type="EMBL" id="JBAHYK010000139">
    <property type="protein sequence ID" value="KAL0577763.1"/>
    <property type="molecule type" value="Genomic_DNA"/>
</dbReference>
<name>A0ABR3FQN6_9AGAR</name>
<dbReference type="PANTHER" id="PTHR44329">
    <property type="entry name" value="SERINE/THREONINE-PROTEIN KINASE TNNI3K-RELATED"/>
    <property type="match status" value="1"/>
</dbReference>
<comment type="caution">
    <text evidence="3">The sequence shown here is derived from an EMBL/GenBank/DDBJ whole genome shotgun (WGS) entry which is preliminary data.</text>
</comment>
<gene>
    <name evidence="3" type="ORF">V5O48_004221</name>
</gene>
<dbReference type="Pfam" id="PF07714">
    <property type="entry name" value="PK_Tyr_Ser-Thr"/>
    <property type="match status" value="1"/>
</dbReference>
<reference evidence="3 4" key="1">
    <citation type="submission" date="2024-02" db="EMBL/GenBank/DDBJ databases">
        <title>A draft genome for the cacao thread blight pathogen Marasmius crinis-equi.</title>
        <authorList>
            <person name="Cohen S.P."/>
            <person name="Baruah I.K."/>
            <person name="Amoako-Attah I."/>
            <person name="Bukari Y."/>
            <person name="Meinhardt L.W."/>
            <person name="Bailey B.A."/>
        </authorList>
    </citation>
    <scope>NUCLEOTIDE SEQUENCE [LARGE SCALE GENOMIC DNA]</scope>
    <source>
        <strain evidence="3 4">GH-76</strain>
    </source>
</reference>
<evidence type="ECO:0000256" key="1">
    <source>
        <dbReference type="SAM" id="MobiDB-lite"/>
    </source>
</evidence>
<dbReference type="Gene3D" id="1.10.510.10">
    <property type="entry name" value="Transferase(Phosphotransferase) domain 1"/>
    <property type="match status" value="1"/>
</dbReference>
<organism evidence="3 4">
    <name type="scientific">Marasmius crinis-equi</name>
    <dbReference type="NCBI Taxonomy" id="585013"/>
    <lineage>
        <taxon>Eukaryota</taxon>
        <taxon>Fungi</taxon>
        <taxon>Dikarya</taxon>
        <taxon>Basidiomycota</taxon>
        <taxon>Agaricomycotina</taxon>
        <taxon>Agaricomycetes</taxon>
        <taxon>Agaricomycetidae</taxon>
        <taxon>Agaricales</taxon>
        <taxon>Marasmiineae</taxon>
        <taxon>Marasmiaceae</taxon>
        <taxon>Marasmius</taxon>
    </lineage>
</organism>
<proteinExistence type="predicted"/>
<dbReference type="SUPFAM" id="SSF56112">
    <property type="entry name" value="Protein kinase-like (PK-like)"/>
    <property type="match status" value="1"/>
</dbReference>
<evidence type="ECO:0000313" key="4">
    <source>
        <dbReference type="Proteomes" id="UP001465976"/>
    </source>
</evidence>